<protein>
    <submittedName>
        <fullName evidence="5">TBC domain-containing protein</fullName>
    </submittedName>
</protein>
<dbReference type="InterPro" id="IPR011993">
    <property type="entry name" value="PH-like_dom_sf"/>
</dbReference>
<dbReference type="Gene3D" id="1.10.8.270">
    <property type="entry name" value="putative rabgap domain of human tbc1 domain family member 14 like domains"/>
    <property type="match status" value="1"/>
</dbReference>
<dbReference type="SMART" id="SM00233">
    <property type="entry name" value="PH"/>
    <property type="match status" value="1"/>
</dbReference>
<keyword evidence="6" id="KW-1185">Reference proteome</keyword>
<dbReference type="PROSITE" id="PS50086">
    <property type="entry name" value="TBC_RABGAP"/>
    <property type="match status" value="1"/>
</dbReference>
<comment type="caution">
    <text evidence="5">The sequence shown here is derived from an EMBL/GenBank/DDBJ whole genome shotgun (WGS) entry which is preliminary data.</text>
</comment>
<organism evidence="5 6">
    <name type="scientific">Trichostrongylus colubriformis</name>
    <name type="common">Black scour worm</name>
    <dbReference type="NCBI Taxonomy" id="6319"/>
    <lineage>
        <taxon>Eukaryota</taxon>
        <taxon>Metazoa</taxon>
        <taxon>Ecdysozoa</taxon>
        <taxon>Nematoda</taxon>
        <taxon>Chromadorea</taxon>
        <taxon>Rhabditida</taxon>
        <taxon>Rhabditina</taxon>
        <taxon>Rhabditomorpha</taxon>
        <taxon>Strongyloidea</taxon>
        <taxon>Trichostrongylidae</taxon>
        <taxon>Trichostrongylus</taxon>
    </lineage>
</organism>
<dbReference type="EMBL" id="WIXE01008497">
    <property type="protein sequence ID" value="KAK5979278.1"/>
    <property type="molecule type" value="Genomic_DNA"/>
</dbReference>
<dbReference type="InterPro" id="IPR000195">
    <property type="entry name" value="Rab-GAP-TBC_dom"/>
</dbReference>
<dbReference type="InterPro" id="IPR050302">
    <property type="entry name" value="Rab_GAP_TBC_domain"/>
</dbReference>
<proteinExistence type="predicted"/>
<evidence type="ECO:0000256" key="1">
    <source>
        <dbReference type="SAM" id="Coils"/>
    </source>
</evidence>
<dbReference type="AlphaFoldDB" id="A0AAN8IQ45"/>
<keyword evidence="1" id="KW-0175">Coiled coil</keyword>
<dbReference type="SUPFAM" id="SSF50729">
    <property type="entry name" value="PH domain-like"/>
    <property type="match status" value="1"/>
</dbReference>
<dbReference type="FunFam" id="1.10.8.270:FF:000052">
    <property type="entry name" value="Predicted protein"/>
    <property type="match status" value="1"/>
</dbReference>
<evidence type="ECO:0000259" key="4">
    <source>
        <dbReference type="PROSITE" id="PS50086"/>
    </source>
</evidence>
<feature type="region of interest" description="Disordered" evidence="2">
    <location>
        <begin position="1"/>
        <end position="25"/>
    </location>
</feature>
<dbReference type="Gene3D" id="1.10.472.80">
    <property type="entry name" value="Ypt/Rab-GAP domain of gyp1p, domain 3"/>
    <property type="match status" value="1"/>
</dbReference>
<dbReference type="Gene3D" id="2.30.29.30">
    <property type="entry name" value="Pleckstrin-homology domain (PH domain)/Phosphotyrosine-binding domain (PTB)"/>
    <property type="match status" value="1"/>
</dbReference>
<evidence type="ECO:0000259" key="3">
    <source>
        <dbReference type="PROSITE" id="PS50003"/>
    </source>
</evidence>
<dbReference type="Gene3D" id="1.10.10.750">
    <property type="entry name" value="Ypt/Rab-GAP domain of gyp1p, domain 1"/>
    <property type="match status" value="1"/>
</dbReference>
<feature type="coiled-coil region" evidence="1">
    <location>
        <begin position="286"/>
        <end position="313"/>
    </location>
</feature>
<evidence type="ECO:0000313" key="5">
    <source>
        <dbReference type="EMBL" id="KAK5979278.1"/>
    </source>
</evidence>
<name>A0AAN8IQ45_TRICO</name>
<dbReference type="GO" id="GO:0031267">
    <property type="term" value="F:small GTPase binding"/>
    <property type="evidence" value="ECO:0007669"/>
    <property type="project" value="TreeGrafter"/>
</dbReference>
<dbReference type="InterPro" id="IPR001849">
    <property type="entry name" value="PH_domain"/>
</dbReference>
<evidence type="ECO:0000256" key="2">
    <source>
        <dbReference type="SAM" id="MobiDB-lite"/>
    </source>
</evidence>
<feature type="region of interest" description="Disordered" evidence="2">
    <location>
        <begin position="168"/>
        <end position="194"/>
    </location>
</feature>
<dbReference type="SMART" id="SM00164">
    <property type="entry name" value="TBC"/>
    <property type="match status" value="1"/>
</dbReference>
<gene>
    <name evidence="5" type="ORF">GCK32_000665</name>
</gene>
<dbReference type="PANTHER" id="PTHR47219">
    <property type="entry name" value="RAB GTPASE-ACTIVATING PROTEIN 1-LIKE"/>
    <property type="match status" value="1"/>
</dbReference>
<dbReference type="Proteomes" id="UP001331761">
    <property type="component" value="Unassembled WGS sequence"/>
</dbReference>
<dbReference type="GO" id="GO:0005096">
    <property type="term" value="F:GTPase activator activity"/>
    <property type="evidence" value="ECO:0007669"/>
    <property type="project" value="TreeGrafter"/>
</dbReference>
<sequence>MLGSADDIEIMSSSSTPSLPCPPRAEDSTCKAGYMSLIEMRAMGLLNRRRYWYVVDNVSPYFYWYKDHDSLKCDGRIPLACMALTYDPRETGRFHILSGNDNFVLECSSNRVRDDWMQVLQAARLRSVRTLKEDDVVHGIISMSSETPPLTSAPSTSQSAQNLIEELLGPVGDDDNSSTLNCDDPNKGDSESNGIDIRAAENDVETPSATPNSTFYLTTNGELNEHSMAMPKTVVSPEAVIGRILEKTNEHLVVPKRALEEVRRSVRLKRDCEVCKQSTELMRTRCVELEDVNAALKETVDKLQRGLLLARNQNEILQRMKTLTCDDDTRALLLAKETEITDLQLSNNQRCRQLRELQAEISSQNAQIIELNESVDVLRGNLRKKEEMLMNLCEESGSAPPTAGRLLVNVEEGMEVESQSIQRCEEAERAVFEEQNVRDLNELRDLVEGYRAQNDFLNKEIVLLHKMVRALEERERGWQKQFAEVEGCYYQMKSRYLMVLNHFKSPEKPSIMMEPGMLQQLMAEVCRTARDSDSLKKTDALGFYLKGRTQQEGNSNGDLLNLAAEYADKGAQCLEAANLEQSKENMLWLQSWDAFMVNWVGRPLVESQELKALIRTGVPEAYRSRVWKGLIQLAMKEKITELGNGYYSSMLRKTLTQQENGVYDTSIKQIDLDLVRTLSANSMFSDPDSEKVKQLRRVLYAYRNHDTVIGYCQGLNRIAAVALLYLDEEDAFWFLITFTELQPPNYYASNLIGAVADQKVLRDLVTEKLPRFAAHLRQFEVDLSLFALSWFLTCFVDVMPHQIYLPIFDVFLYEGNKSLFRFALAILKMCESTVLQSKTVSMVHACLSRPRQFVTDYKILAQVAFNDMNPFPQKQIETKRALYLTQLQAKHS</sequence>
<dbReference type="PANTHER" id="PTHR47219:SF20">
    <property type="entry name" value="TBC1 DOMAIN FAMILY MEMBER 2B"/>
    <property type="match status" value="1"/>
</dbReference>
<dbReference type="Pfam" id="PF00566">
    <property type="entry name" value="RabGAP-TBC"/>
    <property type="match status" value="1"/>
</dbReference>
<dbReference type="InterPro" id="IPR035969">
    <property type="entry name" value="Rab-GAP_TBC_sf"/>
</dbReference>
<evidence type="ECO:0000313" key="6">
    <source>
        <dbReference type="Proteomes" id="UP001331761"/>
    </source>
</evidence>
<dbReference type="SUPFAM" id="SSF47923">
    <property type="entry name" value="Ypt/Rab-GAP domain of gyp1p"/>
    <property type="match status" value="2"/>
</dbReference>
<reference evidence="5 6" key="1">
    <citation type="submission" date="2019-10" db="EMBL/GenBank/DDBJ databases">
        <title>Assembly and Annotation for the nematode Trichostrongylus colubriformis.</title>
        <authorList>
            <person name="Martin J."/>
        </authorList>
    </citation>
    <scope>NUCLEOTIDE SEQUENCE [LARGE SCALE GENOMIC DNA]</scope>
    <source>
        <strain evidence="5">G859</strain>
        <tissue evidence="5">Whole worm</tissue>
    </source>
</reference>
<feature type="coiled-coil region" evidence="1">
    <location>
        <begin position="440"/>
        <end position="474"/>
    </location>
</feature>
<feature type="coiled-coil region" evidence="1">
    <location>
        <begin position="354"/>
        <end position="395"/>
    </location>
</feature>
<accession>A0AAN8IQ45</accession>
<feature type="domain" description="Rab-GAP TBC" evidence="4">
    <location>
        <begin position="617"/>
        <end position="815"/>
    </location>
</feature>
<feature type="domain" description="PH" evidence="3">
    <location>
        <begin position="28"/>
        <end position="125"/>
    </location>
</feature>
<dbReference type="PROSITE" id="PS50003">
    <property type="entry name" value="PH_DOMAIN"/>
    <property type="match status" value="1"/>
</dbReference>